<sequence>MKHKKSSLNLSLLLLSLMVTGCHSFVASTSDTSAHSLQEQVAIDRNALAAKAAIDKLSNIKYTPIQGDSVMAQINENSQVFFF</sequence>
<dbReference type="Proteomes" id="UP000339249">
    <property type="component" value="Unassembled WGS sequence"/>
</dbReference>
<evidence type="ECO:0008006" key="4">
    <source>
        <dbReference type="Google" id="ProtNLM"/>
    </source>
</evidence>
<evidence type="ECO:0000313" key="3">
    <source>
        <dbReference type="Proteomes" id="UP000339249"/>
    </source>
</evidence>
<keyword evidence="1" id="KW-0732">Signal</keyword>
<evidence type="ECO:0000313" key="2">
    <source>
        <dbReference type="EMBL" id="VTN08910.1"/>
    </source>
</evidence>
<feature type="signal peptide" evidence="1">
    <location>
        <begin position="1"/>
        <end position="21"/>
    </location>
</feature>
<feature type="chain" id="PRO_5020414360" description="Lipoprotein" evidence="1">
    <location>
        <begin position="22"/>
        <end position="83"/>
    </location>
</feature>
<dbReference type="AlphaFoldDB" id="A0A4U9CT36"/>
<organism evidence="2 3">
    <name type="scientific">Raoultella terrigena</name>
    <name type="common">Klebsiella terrigena</name>
    <dbReference type="NCBI Taxonomy" id="577"/>
    <lineage>
        <taxon>Bacteria</taxon>
        <taxon>Pseudomonadati</taxon>
        <taxon>Pseudomonadota</taxon>
        <taxon>Gammaproteobacteria</taxon>
        <taxon>Enterobacterales</taxon>
        <taxon>Enterobacteriaceae</taxon>
        <taxon>Klebsiella/Raoultella group</taxon>
        <taxon>Raoultella</taxon>
    </lineage>
</organism>
<protein>
    <recommendedName>
        <fullName evidence="4">Lipoprotein</fullName>
    </recommendedName>
</protein>
<dbReference type="EMBL" id="CABDVU010000001">
    <property type="protein sequence ID" value="VTN08910.1"/>
    <property type="molecule type" value="Genomic_DNA"/>
</dbReference>
<dbReference type="PROSITE" id="PS51257">
    <property type="entry name" value="PROKAR_LIPOPROTEIN"/>
    <property type="match status" value="1"/>
</dbReference>
<gene>
    <name evidence="2" type="ORF">NCTC9185_00793</name>
</gene>
<accession>A0A4U9CT36</accession>
<name>A0A4U9CT36_RAOTE</name>
<reference evidence="2 3" key="1">
    <citation type="submission" date="2019-04" db="EMBL/GenBank/DDBJ databases">
        <authorList>
            <consortium name="Pathogen Informatics"/>
        </authorList>
    </citation>
    <scope>NUCLEOTIDE SEQUENCE [LARGE SCALE GENOMIC DNA]</scope>
    <source>
        <strain evidence="2 3">NCTC9185</strain>
    </source>
</reference>
<evidence type="ECO:0000256" key="1">
    <source>
        <dbReference type="SAM" id="SignalP"/>
    </source>
</evidence>
<proteinExistence type="predicted"/>